<dbReference type="InterPro" id="IPR038781">
    <property type="entry name" value="C365.16-ike"/>
</dbReference>
<feature type="chain" id="PRO_5031060611" evidence="1">
    <location>
        <begin position="18"/>
        <end position="220"/>
    </location>
</feature>
<gene>
    <name evidence="2" type="ORF">ASEP1449_LOCUS19785</name>
</gene>
<reference evidence="2" key="1">
    <citation type="submission" date="2021-01" db="EMBL/GenBank/DDBJ databases">
        <authorList>
            <person name="Corre E."/>
            <person name="Pelletier E."/>
            <person name="Niang G."/>
            <person name="Scheremetjew M."/>
            <person name="Finn R."/>
            <person name="Kale V."/>
            <person name="Holt S."/>
            <person name="Cochrane G."/>
            <person name="Meng A."/>
            <person name="Brown T."/>
            <person name="Cohen L."/>
        </authorList>
    </citation>
    <scope>NUCLEOTIDE SEQUENCE</scope>
    <source>
        <strain evidence="2">CCMP2084</strain>
    </source>
</reference>
<dbReference type="PANTHER" id="PTHR37845">
    <property type="entry name" value="SEQUENCE ORPHAN"/>
    <property type="match status" value="1"/>
</dbReference>
<keyword evidence="1" id="KW-0732">Signal</keyword>
<feature type="signal peptide" evidence="1">
    <location>
        <begin position="1"/>
        <end position="17"/>
    </location>
</feature>
<proteinExistence type="predicted"/>
<accession>A0A7S2XX86</accession>
<dbReference type="AlphaFoldDB" id="A0A7S2XX86"/>
<organism evidence="2">
    <name type="scientific">Attheya septentrionalis</name>
    <dbReference type="NCBI Taxonomy" id="420275"/>
    <lineage>
        <taxon>Eukaryota</taxon>
        <taxon>Sar</taxon>
        <taxon>Stramenopiles</taxon>
        <taxon>Ochrophyta</taxon>
        <taxon>Bacillariophyta</taxon>
        <taxon>Coscinodiscophyceae</taxon>
        <taxon>Chaetocerotophycidae</taxon>
        <taxon>Chaetocerotales</taxon>
        <taxon>Attheyaceae</taxon>
        <taxon>Attheya</taxon>
    </lineage>
</organism>
<evidence type="ECO:0000313" key="2">
    <source>
        <dbReference type="EMBL" id="CAD9827950.1"/>
    </source>
</evidence>
<protein>
    <submittedName>
        <fullName evidence="2">Uncharacterized protein</fullName>
    </submittedName>
</protein>
<sequence length="220" mass="24830">MPFRLTVLVYFGTYAVANVSEVALDEYRVPDELQRKKVKVGAASLANVSLLMWRDAKFAREFSSTGAKFFKPTPIRTLALFGVRDMTTMVATFYGAPEAAKYLYKEHHFNQEFAEISTALTIPVLSQFLTAPLHVYAMDYFNRQRARPAERLALVSSQYGKVALARGLRILPAFGLGSYSNNKFREAFIKQPMLETVPERIIRRATIAVSKFGRKGTVDK</sequence>
<dbReference type="GO" id="GO:0005739">
    <property type="term" value="C:mitochondrion"/>
    <property type="evidence" value="ECO:0007669"/>
    <property type="project" value="TreeGrafter"/>
</dbReference>
<dbReference type="PANTHER" id="PTHR37845:SF1">
    <property type="entry name" value="SEQUENCE ORPHAN"/>
    <property type="match status" value="1"/>
</dbReference>
<dbReference type="EMBL" id="HBHQ01029160">
    <property type="protein sequence ID" value="CAD9827950.1"/>
    <property type="molecule type" value="Transcribed_RNA"/>
</dbReference>
<evidence type="ECO:0000256" key="1">
    <source>
        <dbReference type="SAM" id="SignalP"/>
    </source>
</evidence>
<name>A0A7S2XX86_9STRA</name>